<evidence type="ECO:0000313" key="3">
    <source>
        <dbReference type="Proteomes" id="UP001501237"/>
    </source>
</evidence>
<dbReference type="InterPro" id="IPR011335">
    <property type="entry name" value="Restrct_endonuc-II-like"/>
</dbReference>
<dbReference type="InterPro" id="IPR012296">
    <property type="entry name" value="Nuclease_put_TT1808"/>
</dbReference>
<dbReference type="CDD" id="cd06260">
    <property type="entry name" value="DUF820-like"/>
    <property type="match status" value="1"/>
</dbReference>
<name>A0ABP6QC03_9ACTN</name>
<dbReference type="Gene3D" id="3.90.1570.10">
    <property type="entry name" value="tt1808, chain A"/>
    <property type="match status" value="1"/>
</dbReference>
<dbReference type="Pfam" id="PF05685">
    <property type="entry name" value="Uma2"/>
    <property type="match status" value="1"/>
</dbReference>
<organism evidence="2 3">
    <name type="scientific">Actinocorallia longicatena</name>
    <dbReference type="NCBI Taxonomy" id="111803"/>
    <lineage>
        <taxon>Bacteria</taxon>
        <taxon>Bacillati</taxon>
        <taxon>Actinomycetota</taxon>
        <taxon>Actinomycetes</taxon>
        <taxon>Streptosporangiales</taxon>
        <taxon>Thermomonosporaceae</taxon>
        <taxon>Actinocorallia</taxon>
    </lineage>
</organism>
<dbReference type="SUPFAM" id="SSF52980">
    <property type="entry name" value="Restriction endonuclease-like"/>
    <property type="match status" value="1"/>
</dbReference>
<gene>
    <name evidence="2" type="ORF">GCM10010468_41890</name>
</gene>
<keyword evidence="3" id="KW-1185">Reference proteome</keyword>
<dbReference type="PANTHER" id="PTHR35400:SF3">
    <property type="entry name" value="SLL1072 PROTEIN"/>
    <property type="match status" value="1"/>
</dbReference>
<protein>
    <recommendedName>
        <fullName evidence="1">Putative restriction endonuclease domain-containing protein</fullName>
    </recommendedName>
</protein>
<evidence type="ECO:0000313" key="2">
    <source>
        <dbReference type="EMBL" id="GAA3218394.1"/>
    </source>
</evidence>
<proteinExistence type="predicted"/>
<evidence type="ECO:0000259" key="1">
    <source>
        <dbReference type="Pfam" id="PF05685"/>
    </source>
</evidence>
<comment type="caution">
    <text evidence="2">The sequence shown here is derived from an EMBL/GenBank/DDBJ whole genome shotgun (WGS) entry which is preliminary data.</text>
</comment>
<feature type="domain" description="Putative restriction endonuclease" evidence="1">
    <location>
        <begin position="37"/>
        <end position="211"/>
    </location>
</feature>
<dbReference type="Proteomes" id="UP001501237">
    <property type="component" value="Unassembled WGS sequence"/>
</dbReference>
<accession>A0ABP6QC03</accession>
<dbReference type="PANTHER" id="PTHR35400">
    <property type="entry name" value="SLR1083 PROTEIN"/>
    <property type="match status" value="1"/>
</dbReference>
<dbReference type="InterPro" id="IPR008538">
    <property type="entry name" value="Uma2"/>
</dbReference>
<reference evidence="3" key="1">
    <citation type="journal article" date="2019" name="Int. J. Syst. Evol. Microbiol.">
        <title>The Global Catalogue of Microorganisms (GCM) 10K type strain sequencing project: providing services to taxonomists for standard genome sequencing and annotation.</title>
        <authorList>
            <consortium name="The Broad Institute Genomics Platform"/>
            <consortium name="The Broad Institute Genome Sequencing Center for Infectious Disease"/>
            <person name="Wu L."/>
            <person name="Ma J."/>
        </authorList>
    </citation>
    <scope>NUCLEOTIDE SEQUENCE [LARGE SCALE GENOMIC DNA]</scope>
    <source>
        <strain evidence="3">JCM 9377</strain>
    </source>
</reference>
<dbReference type="EMBL" id="BAAAUV010000009">
    <property type="protein sequence ID" value="GAA3218394.1"/>
    <property type="molecule type" value="Genomic_DNA"/>
</dbReference>
<sequence length="224" mass="24673">MSERSHDVVVTSVTQMGVEIPDTPYALFVRGGLDDALHRPDDGSRVEVIGGEVIVSPAPKNSHRWIVQQISNLFAQAQVLKPGFIWGVDQGPNLDLVGIEEGYIPDLIVAEQELLDGEGQTGNLCLVTDQVEMAVEVTSRSTGGNDRPPSDGRATKWTGFARTEIPYYLLVDCDPKVAKVFLYSIPDGKAGVYLDKQEWKFGEDVVLPEPFDLVLSTERWTTWG</sequence>